<protein>
    <submittedName>
        <fullName evidence="1">Uncharacterized protein</fullName>
    </submittedName>
</protein>
<sequence length="38" mass="4192">KSSSEGTRENSIRLSIIGENFTKKGAILLKILKNNSFP</sequence>
<evidence type="ECO:0000313" key="2">
    <source>
        <dbReference type="Proteomes" id="UP001497382"/>
    </source>
</evidence>
<evidence type="ECO:0000313" key="1">
    <source>
        <dbReference type="EMBL" id="CAL1281567.1"/>
    </source>
</evidence>
<proteinExistence type="predicted"/>
<name>A0AAV2AD33_9ARAC</name>
<gene>
    <name evidence="1" type="ORF">LARSCL_LOCUS11632</name>
</gene>
<reference evidence="1 2" key="1">
    <citation type="submission" date="2024-04" db="EMBL/GenBank/DDBJ databases">
        <authorList>
            <person name="Rising A."/>
            <person name="Reimegard J."/>
            <person name="Sonavane S."/>
            <person name="Akerstrom W."/>
            <person name="Nylinder S."/>
            <person name="Hedman E."/>
            <person name="Kallberg Y."/>
        </authorList>
    </citation>
    <scope>NUCLEOTIDE SEQUENCE [LARGE SCALE GENOMIC DNA]</scope>
</reference>
<feature type="non-terminal residue" evidence="1">
    <location>
        <position position="1"/>
    </location>
</feature>
<comment type="caution">
    <text evidence="1">The sequence shown here is derived from an EMBL/GenBank/DDBJ whole genome shotgun (WGS) entry which is preliminary data.</text>
</comment>
<dbReference type="AlphaFoldDB" id="A0AAV2AD33"/>
<organism evidence="1 2">
    <name type="scientific">Larinioides sclopetarius</name>
    <dbReference type="NCBI Taxonomy" id="280406"/>
    <lineage>
        <taxon>Eukaryota</taxon>
        <taxon>Metazoa</taxon>
        <taxon>Ecdysozoa</taxon>
        <taxon>Arthropoda</taxon>
        <taxon>Chelicerata</taxon>
        <taxon>Arachnida</taxon>
        <taxon>Araneae</taxon>
        <taxon>Araneomorphae</taxon>
        <taxon>Entelegynae</taxon>
        <taxon>Araneoidea</taxon>
        <taxon>Araneidae</taxon>
        <taxon>Larinioides</taxon>
    </lineage>
</organism>
<feature type="non-terminal residue" evidence="1">
    <location>
        <position position="38"/>
    </location>
</feature>
<dbReference type="Proteomes" id="UP001497382">
    <property type="component" value="Unassembled WGS sequence"/>
</dbReference>
<keyword evidence="2" id="KW-1185">Reference proteome</keyword>
<dbReference type="EMBL" id="CAXIEN010000145">
    <property type="protein sequence ID" value="CAL1281567.1"/>
    <property type="molecule type" value="Genomic_DNA"/>
</dbReference>
<accession>A0AAV2AD33</accession>